<evidence type="ECO:0000256" key="5">
    <source>
        <dbReference type="ARBA" id="ARBA00023163"/>
    </source>
</evidence>
<dbReference type="SUPFAM" id="SSF88946">
    <property type="entry name" value="Sigma2 domain of RNA polymerase sigma factors"/>
    <property type="match status" value="1"/>
</dbReference>
<dbReference type="Proteomes" id="UP001359559">
    <property type="component" value="Unassembled WGS sequence"/>
</dbReference>
<keyword evidence="3" id="KW-0731">Sigma factor</keyword>
<proteinExistence type="inferred from homology"/>
<evidence type="ECO:0000313" key="7">
    <source>
        <dbReference type="EMBL" id="KAK7271434.1"/>
    </source>
</evidence>
<dbReference type="InterPro" id="IPR007627">
    <property type="entry name" value="RNA_pol_sigma70_r2"/>
</dbReference>
<reference evidence="7 8" key="1">
    <citation type="submission" date="2024-01" db="EMBL/GenBank/DDBJ databases">
        <title>The genomes of 5 underutilized Papilionoideae crops provide insights into root nodulation and disease resistance.</title>
        <authorList>
            <person name="Yuan L."/>
        </authorList>
    </citation>
    <scope>NUCLEOTIDE SEQUENCE [LARGE SCALE GENOMIC DNA]</scope>
    <source>
        <strain evidence="7">LY-2023</strain>
        <tissue evidence="7">Leaf</tissue>
    </source>
</reference>
<keyword evidence="8" id="KW-1185">Reference proteome</keyword>
<dbReference type="Gene3D" id="1.10.10.10">
    <property type="entry name" value="Winged helix-like DNA-binding domain superfamily/Winged helix DNA-binding domain"/>
    <property type="match status" value="2"/>
</dbReference>
<evidence type="ECO:0000259" key="6">
    <source>
        <dbReference type="PROSITE" id="PS00715"/>
    </source>
</evidence>
<dbReference type="PANTHER" id="PTHR30603">
    <property type="entry name" value="RNA POLYMERASE SIGMA FACTOR RPO"/>
    <property type="match status" value="1"/>
</dbReference>
<dbReference type="GO" id="GO:0006352">
    <property type="term" value="P:DNA-templated transcription initiation"/>
    <property type="evidence" value="ECO:0007669"/>
    <property type="project" value="InterPro"/>
</dbReference>
<dbReference type="InterPro" id="IPR013324">
    <property type="entry name" value="RNA_pol_sigma_r3/r4-like"/>
</dbReference>
<accession>A0AAN9IAX9</accession>
<dbReference type="Pfam" id="PF04542">
    <property type="entry name" value="Sigma70_r2"/>
    <property type="match status" value="1"/>
</dbReference>
<dbReference type="InterPro" id="IPR007624">
    <property type="entry name" value="RNA_pol_sigma70_r3"/>
</dbReference>
<dbReference type="AlphaFoldDB" id="A0AAN9IAX9"/>
<keyword evidence="4" id="KW-0238">DNA-binding</keyword>
<comment type="caution">
    <text evidence="7">The sequence shown here is derived from an EMBL/GenBank/DDBJ whole genome shotgun (WGS) entry which is preliminary data.</text>
</comment>
<keyword evidence="2" id="KW-0805">Transcription regulation</keyword>
<dbReference type="PANTHER" id="PTHR30603:SF47">
    <property type="entry name" value="RNA POLYMERASE SIGMA FACTOR SIGD, CHLOROPLASTIC"/>
    <property type="match status" value="1"/>
</dbReference>
<protein>
    <recommendedName>
        <fullName evidence="6">RNA polymerase sigma-70 domain-containing protein</fullName>
    </recommendedName>
</protein>
<evidence type="ECO:0000256" key="1">
    <source>
        <dbReference type="ARBA" id="ARBA00007788"/>
    </source>
</evidence>
<evidence type="ECO:0000313" key="8">
    <source>
        <dbReference type="Proteomes" id="UP001359559"/>
    </source>
</evidence>
<dbReference type="GO" id="GO:0071482">
    <property type="term" value="P:cellular response to light stimulus"/>
    <property type="evidence" value="ECO:0007669"/>
    <property type="project" value="UniProtKB-ARBA"/>
</dbReference>
<name>A0AAN9IAX9_CLITE</name>
<dbReference type="InterPro" id="IPR036388">
    <property type="entry name" value="WH-like_DNA-bd_sf"/>
</dbReference>
<dbReference type="SUPFAM" id="SSF88659">
    <property type="entry name" value="Sigma3 and sigma4 domains of RNA polymerase sigma factors"/>
    <property type="match status" value="2"/>
</dbReference>
<dbReference type="InterPro" id="IPR050239">
    <property type="entry name" value="Sigma-70_RNA_pol_init_factors"/>
</dbReference>
<feature type="domain" description="RNA polymerase sigma-70" evidence="6">
    <location>
        <begin position="147"/>
        <end position="160"/>
    </location>
</feature>
<gene>
    <name evidence="7" type="ORF">RJT34_27338</name>
</gene>
<comment type="similarity">
    <text evidence="1">Belongs to the sigma-70 factor family.</text>
</comment>
<dbReference type="PRINTS" id="PR00046">
    <property type="entry name" value="SIGMA70FCT"/>
</dbReference>
<evidence type="ECO:0000256" key="4">
    <source>
        <dbReference type="ARBA" id="ARBA00023125"/>
    </source>
</evidence>
<dbReference type="InterPro" id="IPR014284">
    <property type="entry name" value="RNA_pol_sigma-70_dom"/>
</dbReference>
<dbReference type="InterPro" id="IPR000943">
    <property type="entry name" value="RNA_pol_sigma70"/>
</dbReference>
<organism evidence="7 8">
    <name type="scientific">Clitoria ternatea</name>
    <name type="common">Butterfly pea</name>
    <dbReference type="NCBI Taxonomy" id="43366"/>
    <lineage>
        <taxon>Eukaryota</taxon>
        <taxon>Viridiplantae</taxon>
        <taxon>Streptophyta</taxon>
        <taxon>Embryophyta</taxon>
        <taxon>Tracheophyta</taxon>
        <taxon>Spermatophyta</taxon>
        <taxon>Magnoliopsida</taxon>
        <taxon>eudicotyledons</taxon>
        <taxon>Gunneridae</taxon>
        <taxon>Pentapetalae</taxon>
        <taxon>rosids</taxon>
        <taxon>fabids</taxon>
        <taxon>Fabales</taxon>
        <taxon>Fabaceae</taxon>
        <taxon>Papilionoideae</taxon>
        <taxon>50 kb inversion clade</taxon>
        <taxon>NPAAA clade</taxon>
        <taxon>indigoferoid/millettioid clade</taxon>
        <taxon>Phaseoleae</taxon>
        <taxon>Clitoria</taxon>
    </lineage>
</organism>
<dbReference type="GO" id="GO:0016987">
    <property type="term" value="F:sigma factor activity"/>
    <property type="evidence" value="ECO:0007669"/>
    <property type="project" value="UniProtKB-KW"/>
</dbReference>
<dbReference type="GO" id="GO:0003677">
    <property type="term" value="F:DNA binding"/>
    <property type="evidence" value="ECO:0007669"/>
    <property type="project" value="UniProtKB-KW"/>
</dbReference>
<dbReference type="NCBIfam" id="TIGR02937">
    <property type="entry name" value="sigma70-ECF"/>
    <property type="match status" value="1"/>
</dbReference>
<dbReference type="InterPro" id="IPR013325">
    <property type="entry name" value="RNA_pol_sigma_r2"/>
</dbReference>
<dbReference type="Pfam" id="PF04545">
    <property type="entry name" value="Sigma70_r4"/>
    <property type="match status" value="1"/>
</dbReference>
<dbReference type="InterPro" id="IPR007630">
    <property type="entry name" value="RNA_pol_sigma70_r4"/>
</dbReference>
<evidence type="ECO:0000256" key="3">
    <source>
        <dbReference type="ARBA" id="ARBA00023082"/>
    </source>
</evidence>
<dbReference type="EMBL" id="JAYKXN010000007">
    <property type="protein sequence ID" value="KAK7271434.1"/>
    <property type="molecule type" value="Genomic_DNA"/>
</dbReference>
<dbReference type="PROSITE" id="PS00715">
    <property type="entry name" value="SIGMA70_1"/>
    <property type="match status" value="1"/>
</dbReference>
<sequence length="357" mass="40073">MSVSSLPMLNTHFSLQPSLFSETAVIGKESENERSIGRKKRMNLPCVEEVNRSNSSPHRLLIGSPKSRFLSSREEAELCLCLKEGARIEVAKLRITELGEHPAIGNTSLDKVLCNTRESGERLAHEFRGLVASIAAGYQGKGLSLQDLIQEGSIGLLRGAEKFEPDRGCKLSTYVYWWIKQAIIKAVARKSRLVRLPGGKCEMVAKVAAANNMLRRRLRREPTYKETAEVLNVNVSIIRVISERSRPPISLDKAVTNHGHITLKEIIPGPDEMIPQKMVERQLMKQEIVKLLNTLTKREAEIVTLHYGLNGETPQTFKEIGRKLKLSRERTRQINGIALSKLKQTSIIDSLKFYVDG</sequence>
<dbReference type="Gene3D" id="1.10.601.10">
    <property type="entry name" value="RNA Polymerase Primary Sigma Factor"/>
    <property type="match status" value="1"/>
</dbReference>
<dbReference type="Pfam" id="PF04539">
    <property type="entry name" value="Sigma70_r3"/>
    <property type="match status" value="1"/>
</dbReference>
<evidence type="ECO:0000256" key="2">
    <source>
        <dbReference type="ARBA" id="ARBA00023015"/>
    </source>
</evidence>
<keyword evidence="5" id="KW-0804">Transcription</keyword>